<evidence type="ECO:0000313" key="2">
    <source>
        <dbReference type="EMBL" id="SIN83222.1"/>
    </source>
</evidence>
<dbReference type="RefSeq" id="WP_074238787.1">
    <property type="nucleotide sequence ID" value="NZ_FSRA01000001.1"/>
</dbReference>
<dbReference type="GO" id="GO:0051259">
    <property type="term" value="P:protein complex oligomerization"/>
    <property type="evidence" value="ECO:0007669"/>
    <property type="project" value="InterPro"/>
</dbReference>
<dbReference type="Proteomes" id="UP000185003">
    <property type="component" value="Unassembled WGS sequence"/>
</dbReference>
<gene>
    <name evidence="2" type="ORF">SAMN04488055_1661</name>
</gene>
<name>A0A1N6EJL0_9BACT</name>
<organism evidence="2 3">
    <name type="scientific">Chitinophaga niabensis</name>
    <dbReference type="NCBI Taxonomy" id="536979"/>
    <lineage>
        <taxon>Bacteria</taxon>
        <taxon>Pseudomonadati</taxon>
        <taxon>Bacteroidota</taxon>
        <taxon>Chitinophagia</taxon>
        <taxon>Chitinophagales</taxon>
        <taxon>Chitinophagaceae</taxon>
        <taxon>Chitinophaga</taxon>
    </lineage>
</organism>
<dbReference type="OrthoDB" id="287587at2"/>
<evidence type="ECO:0000313" key="3">
    <source>
        <dbReference type="Proteomes" id="UP000185003"/>
    </source>
</evidence>
<dbReference type="AlphaFoldDB" id="A0A1N6EJL0"/>
<dbReference type="STRING" id="536979.SAMN04488055_1661"/>
<evidence type="ECO:0000259" key="1">
    <source>
        <dbReference type="Pfam" id="PF07743"/>
    </source>
</evidence>
<proteinExistence type="predicted"/>
<keyword evidence="3" id="KW-1185">Reference proteome</keyword>
<dbReference type="EMBL" id="FSRA01000001">
    <property type="protein sequence ID" value="SIN83222.1"/>
    <property type="molecule type" value="Genomic_DNA"/>
</dbReference>
<reference evidence="2 3" key="1">
    <citation type="submission" date="2016-11" db="EMBL/GenBank/DDBJ databases">
        <authorList>
            <person name="Jaros S."/>
            <person name="Januszkiewicz K."/>
            <person name="Wedrychowicz H."/>
        </authorList>
    </citation>
    <scope>NUCLEOTIDE SEQUENCE [LARGE SCALE GENOMIC DNA]</scope>
    <source>
        <strain evidence="2 3">DSM 24787</strain>
    </source>
</reference>
<sequence length="113" mass="13009">MDYELILKEILGHGERQPLPQLFLMEMLVVNEKLMQLELAPEAAAIAKLREQLNGLEQQLCSRIQPVIDMYLAGNATVGDVVQLKEFYVSRKYLLRIIERLSTFASRDQVFKS</sequence>
<protein>
    <submittedName>
        <fullName evidence="2">HSCB C-terminal oligomerisation domain-containing protein</fullName>
    </submittedName>
</protein>
<dbReference type="Pfam" id="PF07743">
    <property type="entry name" value="HSCB_C"/>
    <property type="match status" value="1"/>
</dbReference>
<accession>A0A1N6EJL0</accession>
<feature type="domain" description="Co-chaperone HscB C-terminal oligomerisation" evidence="1">
    <location>
        <begin position="21"/>
        <end position="101"/>
    </location>
</feature>
<dbReference type="InterPro" id="IPR009073">
    <property type="entry name" value="HscB_oligo_C"/>
</dbReference>